<evidence type="ECO:0000259" key="10">
    <source>
        <dbReference type="Pfam" id="PF01432"/>
    </source>
</evidence>
<dbReference type="GO" id="GO:0004180">
    <property type="term" value="F:carboxypeptidase activity"/>
    <property type="evidence" value="ECO:0007669"/>
    <property type="project" value="TreeGrafter"/>
</dbReference>
<dbReference type="InterPro" id="IPR034005">
    <property type="entry name" value="M3A_DCP"/>
</dbReference>
<evidence type="ECO:0000313" key="12">
    <source>
        <dbReference type="EMBL" id="HGT46594.1"/>
    </source>
</evidence>
<evidence type="ECO:0000259" key="11">
    <source>
        <dbReference type="Pfam" id="PF19310"/>
    </source>
</evidence>
<dbReference type="GO" id="GO:0046872">
    <property type="term" value="F:metal ion binding"/>
    <property type="evidence" value="ECO:0007669"/>
    <property type="project" value="UniProtKB-UniRule"/>
</dbReference>
<comment type="caution">
    <text evidence="12">The sequence shown here is derived from an EMBL/GenBank/DDBJ whole genome shotgun (WGS) entry which is preliminary data.</text>
</comment>
<dbReference type="CDD" id="cd06456">
    <property type="entry name" value="M3A_DCP"/>
    <property type="match status" value="1"/>
</dbReference>
<sequence>MKKLFITIFLTTFYLTNMLAQTISNNPFFEEWNTPFQTPPFSKIKNEHFLPALEEGIKQQRAELEQIINNSESPTFQNNIAALEKSGKLLTKVTRVFFNLTGANTNDELQKVAEKITPELTKLNNDIYLNEKLYQRIKTIYDEKDKLNLSKEELRLLDNYYSDFTRAGIGLNQEKKTRLREINQQLSSLQLKFGDNLRKETNALGLVIDKEEDLIGLPEAVIKAASELAEANGLKGKWAFNLQRPSWTPFLQYSQKRELREKLYKAYINRGNNNNEFDNKDIIKQIVELRIEKAKLLGYETYAHFKLEKNMAKTPENVIKFLNELWMPAINQAKNEVKEMQKLIDAEGGNFKLAAWDWWYYSEKVKKEKYALDEEMIRPYFKMENVRKGAFDVASKLYGIKFIKRNDIEVYDSDVEVYEVQEADGSLVGILYTDYYPRNGKRAGAWMSYYRGQSNIDGEMIYPLVVNVGNFTKPTSDKPALLSFDDVNTLFHEFGHALNGLFNRSVYPGSKRSPVDFVELPSQIMENWASHPDVLKMYARHYQTNEPIPDELIQKIQNSQYFNKGFEQTEYLAASFLDMDWHTLTEPIEIDVNKFEENSLNKIGLIPEIASRYQSTNFNHIFGGDGYSAGYYGYSWAAVLDADAFEAFLETDLFDQNVAKSFRENILEKSGSDDPMELYKKFRGREPKVDALLKRLGFKN</sequence>
<dbReference type="InterPro" id="IPR024079">
    <property type="entry name" value="MetalloPept_cat_dom_sf"/>
</dbReference>
<evidence type="ECO:0000256" key="9">
    <source>
        <dbReference type="RuleBase" id="RU003435"/>
    </source>
</evidence>
<dbReference type="Gene3D" id="3.40.390.10">
    <property type="entry name" value="Collagenase (Catalytic Domain)"/>
    <property type="match status" value="1"/>
</dbReference>
<evidence type="ECO:0000256" key="2">
    <source>
        <dbReference type="ARBA" id="ARBA00022670"/>
    </source>
</evidence>
<evidence type="ECO:0000256" key="3">
    <source>
        <dbReference type="ARBA" id="ARBA00022723"/>
    </source>
</evidence>
<evidence type="ECO:0000256" key="5">
    <source>
        <dbReference type="ARBA" id="ARBA00022833"/>
    </source>
</evidence>
<dbReference type="InterPro" id="IPR001567">
    <property type="entry name" value="Pept_M3A_M3B_dom"/>
</dbReference>
<dbReference type="GO" id="GO:0006508">
    <property type="term" value="P:proteolysis"/>
    <property type="evidence" value="ECO:0007669"/>
    <property type="project" value="UniProtKB-KW"/>
</dbReference>
<feature type="domain" description="Oligopeptidase A N-terminal" evidence="11">
    <location>
        <begin position="57"/>
        <end position="176"/>
    </location>
</feature>
<comment type="cofactor">
    <cofactor evidence="9">
        <name>Zn(2+)</name>
        <dbReference type="ChEBI" id="CHEBI:29105"/>
    </cofactor>
    <text evidence="9">Binds 1 zinc ion.</text>
</comment>
<dbReference type="EMBL" id="DSVI01000004">
    <property type="protein sequence ID" value="HGT46594.1"/>
    <property type="molecule type" value="Genomic_DNA"/>
</dbReference>
<dbReference type="Pfam" id="PF01432">
    <property type="entry name" value="Peptidase_M3"/>
    <property type="match status" value="1"/>
</dbReference>
<keyword evidence="5 9" id="KW-0862">Zinc</keyword>
<accession>A0A832DDK0</accession>
<dbReference type="InterPro" id="IPR045090">
    <property type="entry name" value="Pept_M3A_M3B"/>
</dbReference>
<dbReference type="AlphaFoldDB" id="A0A832DDK0"/>
<dbReference type="SUPFAM" id="SSF55486">
    <property type="entry name" value="Metalloproteases ('zincins'), catalytic domain"/>
    <property type="match status" value="1"/>
</dbReference>
<keyword evidence="3 9" id="KW-0479">Metal-binding</keyword>
<dbReference type="FunFam" id="3.40.390.10:FF:000009">
    <property type="entry name" value="Oligopeptidase A"/>
    <property type="match status" value="1"/>
</dbReference>
<name>A0A832DDK0_9BACT</name>
<keyword evidence="6 9" id="KW-0482">Metalloprotease</keyword>
<proteinExistence type="inferred from homology"/>
<protein>
    <recommendedName>
        <fullName evidence="8">oligopeptidase A</fullName>
        <ecNumber evidence="8">3.4.24.70</ecNumber>
    </recommendedName>
</protein>
<comment type="similarity">
    <text evidence="1 9">Belongs to the peptidase M3 family.</text>
</comment>
<dbReference type="Gene3D" id="1.20.1050.40">
    <property type="entry name" value="Endopeptidase. Chain P, domain 1"/>
    <property type="match status" value="1"/>
</dbReference>
<feature type="domain" description="Peptidase M3A/M3B catalytic" evidence="10">
    <location>
        <begin position="250"/>
        <end position="697"/>
    </location>
</feature>
<evidence type="ECO:0000256" key="1">
    <source>
        <dbReference type="ARBA" id="ARBA00006040"/>
    </source>
</evidence>
<dbReference type="PANTHER" id="PTHR43660">
    <property type="entry name" value="DIPEPTIDYL CARBOXYPEPTIDASE"/>
    <property type="match status" value="1"/>
</dbReference>
<gene>
    <name evidence="12" type="ORF">ENS56_00995</name>
</gene>
<keyword evidence="4 9" id="KW-0378">Hydrolase</keyword>
<evidence type="ECO:0000256" key="7">
    <source>
        <dbReference type="ARBA" id="ARBA00024603"/>
    </source>
</evidence>
<dbReference type="GO" id="GO:0005829">
    <property type="term" value="C:cytosol"/>
    <property type="evidence" value="ECO:0007669"/>
    <property type="project" value="TreeGrafter"/>
</dbReference>
<evidence type="ECO:0000256" key="4">
    <source>
        <dbReference type="ARBA" id="ARBA00022801"/>
    </source>
</evidence>
<evidence type="ECO:0000256" key="8">
    <source>
        <dbReference type="ARBA" id="ARBA00026100"/>
    </source>
</evidence>
<dbReference type="InterPro" id="IPR045666">
    <property type="entry name" value="OpdA_N"/>
</dbReference>
<dbReference type="EC" id="3.4.24.70" evidence="8"/>
<dbReference type="PANTHER" id="PTHR43660:SF1">
    <property type="entry name" value="DIPEPTIDYL CARBOXYPEPTIDASE"/>
    <property type="match status" value="1"/>
</dbReference>
<reference evidence="12" key="1">
    <citation type="journal article" date="2020" name="mSystems">
        <title>Genome- and Community-Level Interaction Insights into Carbon Utilization and Element Cycling Functions of Hydrothermarchaeota in Hydrothermal Sediment.</title>
        <authorList>
            <person name="Zhou Z."/>
            <person name="Liu Y."/>
            <person name="Xu W."/>
            <person name="Pan J."/>
            <person name="Luo Z.H."/>
            <person name="Li M."/>
        </authorList>
    </citation>
    <scope>NUCLEOTIDE SEQUENCE [LARGE SCALE GENOMIC DNA]</scope>
    <source>
        <strain evidence="12">SpSt-500</strain>
    </source>
</reference>
<organism evidence="12">
    <name type="scientific">Ignavibacterium album</name>
    <dbReference type="NCBI Taxonomy" id="591197"/>
    <lineage>
        <taxon>Bacteria</taxon>
        <taxon>Pseudomonadati</taxon>
        <taxon>Ignavibacteriota</taxon>
        <taxon>Ignavibacteria</taxon>
        <taxon>Ignavibacteriales</taxon>
        <taxon>Ignavibacteriaceae</taxon>
        <taxon>Ignavibacterium</taxon>
    </lineage>
</organism>
<comment type="catalytic activity">
    <reaction evidence="7">
        <text>Hydrolysis of oligopeptides, with broad specificity. Gly or Ala commonly occur as P1 or P1' residues, but more distant residues are also important, as is shown by the fact that Z-Gly-Pro-Gly-|-Gly-Pro-Ala is cleaved, but not Z-(Gly)(5).</text>
        <dbReference type="EC" id="3.4.24.70"/>
    </reaction>
</comment>
<dbReference type="InterPro" id="IPR024077">
    <property type="entry name" value="Neurolysin/TOP_dom2"/>
</dbReference>
<dbReference type="Pfam" id="PF19310">
    <property type="entry name" value="TOP_N"/>
    <property type="match status" value="1"/>
</dbReference>
<dbReference type="GO" id="GO:0004222">
    <property type="term" value="F:metalloendopeptidase activity"/>
    <property type="evidence" value="ECO:0007669"/>
    <property type="project" value="UniProtKB-EC"/>
</dbReference>
<evidence type="ECO:0000256" key="6">
    <source>
        <dbReference type="ARBA" id="ARBA00023049"/>
    </source>
</evidence>
<dbReference type="Gene3D" id="1.10.1370.10">
    <property type="entry name" value="Neurolysin, domain 3"/>
    <property type="match status" value="1"/>
</dbReference>
<keyword evidence="2 9" id="KW-0645">Protease</keyword>
<dbReference type="InterPro" id="IPR024080">
    <property type="entry name" value="Neurolysin/TOP_N"/>
</dbReference>